<evidence type="ECO:0000313" key="5">
    <source>
        <dbReference type="EMBL" id="ACB35117.1"/>
    </source>
</evidence>
<dbReference type="PANTHER" id="PTHR13847">
    <property type="entry name" value="SARCOSINE DEHYDROGENASE-RELATED"/>
    <property type="match status" value="1"/>
</dbReference>
<accession>B1XXJ7</accession>
<gene>
    <name evidence="5" type="ordered locus">Lcho_2852</name>
</gene>
<dbReference type="AlphaFoldDB" id="B1XXJ7"/>
<dbReference type="eggNOG" id="COG0665">
    <property type="taxonomic scope" value="Bacteria"/>
</dbReference>
<sequence length="455" mass="49061">MRVGVVGAGIAGVTTAFELAEAGHEVTVYERCDAVAEAASFAHAGLLTAGLVSPAAAPGLRRWLLRGLRHHESALRWRPGLDPAHYQWLWQWWRASSSGHAGDVRAMTELAVISLQRLDQLTRDLGLSHERSRGVLVLLRDSRELAPTHRHAGMLRELGWAVNELTPQACLEIEPHLGRSRLAGGLHLPDDGVGNCRQMTQQLRDHAERRQGVQFTFGTEVGAIRTEGRQITLQLRARERDAATPSRPGPVLRSRASAAHPPDTAEADFVPTQPLDRDRQATHDAVVLCSGADTTLVHRHAQALPIQPVWGHAATFRIHPDGQALQSAVVDASAGVTLSRLGPRLRVTGGFELGGSPGPAGEAALSPLYAALDRWFPHATERRQAQIWRGARPMLPHGPPVIGPSATPGVWLNLGHGAHGWTLACGSARLLAEQISGRPCSTDPAPFAASRWAHP</sequence>
<reference evidence="5 6" key="1">
    <citation type="submission" date="2008-03" db="EMBL/GenBank/DDBJ databases">
        <title>Complete sequence of Leptothrix cholodnii SP-6.</title>
        <authorList>
            <consortium name="US DOE Joint Genome Institute"/>
            <person name="Copeland A."/>
            <person name="Lucas S."/>
            <person name="Lapidus A."/>
            <person name="Glavina del Rio T."/>
            <person name="Dalin E."/>
            <person name="Tice H."/>
            <person name="Bruce D."/>
            <person name="Goodwin L."/>
            <person name="Pitluck S."/>
            <person name="Chertkov O."/>
            <person name="Brettin T."/>
            <person name="Detter J.C."/>
            <person name="Han C."/>
            <person name="Kuske C.R."/>
            <person name="Schmutz J."/>
            <person name="Larimer F."/>
            <person name="Land M."/>
            <person name="Hauser L."/>
            <person name="Kyrpides N."/>
            <person name="Lykidis A."/>
            <person name="Emerson D."/>
            <person name="Richardson P."/>
        </authorList>
    </citation>
    <scope>NUCLEOTIDE SEQUENCE [LARGE SCALE GENOMIC DNA]</scope>
    <source>
        <strain evidence="6">ATCC 51168 / LMG 8142 / SP-6</strain>
    </source>
</reference>
<evidence type="ECO:0000256" key="3">
    <source>
        <dbReference type="SAM" id="MobiDB-lite"/>
    </source>
</evidence>
<dbReference type="GO" id="GO:0008718">
    <property type="term" value="F:D-amino-acid dehydrogenase activity"/>
    <property type="evidence" value="ECO:0007669"/>
    <property type="project" value="TreeGrafter"/>
</dbReference>
<dbReference type="KEGG" id="lch:Lcho_2852"/>
<keyword evidence="6" id="KW-1185">Reference proteome</keyword>
<dbReference type="Gene3D" id="3.30.9.10">
    <property type="entry name" value="D-Amino Acid Oxidase, subunit A, domain 2"/>
    <property type="match status" value="2"/>
</dbReference>
<dbReference type="OrthoDB" id="18526at2"/>
<proteinExistence type="inferred from homology"/>
<dbReference type="Proteomes" id="UP000001693">
    <property type="component" value="Chromosome"/>
</dbReference>
<feature type="domain" description="FAD dependent oxidoreductase" evidence="4">
    <location>
        <begin position="3"/>
        <end position="433"/>
    </location>
</feature>
<dbReference type="RefSeq" id="WP_012347871.1">
    <property type="nucleotide sequence ID" value="NC_010524.1"/>
</dbReference>
<feature type="region of interest" description="Disordered" evidence="3">
    <location>
        <begin position="237"/>
        <end position="270"/>
    </location>
</feature>
<protein>
    <submittedName>
        <fullName evidence="5">D-amino-acid dehydrogenase</fullName>
        <ecNumber evidence="5">1.4.99.6</ecNumber>
    </submittedName>
</protein>
<dbReference type="GO" id="GO:0005886">
    <property type="term" value="C:plasma membrane"/>
    <property type="evidence" value="ECO:0007669"/>
    <property type="project" value="TreeGrafter"/>
</dbReference>
<dbReference type="GO" id="GO:0055130">
    <property type="term" value="P:D-alanine catabolic process"/>
    <property type="evidence" value="ECO:0007669"/>
    <property type="project" value="TreeGrafter"/>
</dbReference>
<dbReference type="HOGENOM" id="CLU_007884_9_2_4"/>
<dbReference type="InterPro" id="IPR036188">
    <property type="entry name" value="FAD/NAD-bd_sf"/>
</dbReference>
<evidence type="ECO:0000313" key="6">
    <source>
        <dbReference type="Proteomes" id="UP000001693"/>
    </source>
</evidence>
<name>B1XXJ7_LEPCP</name>
<comment type="similarity">
    <text evidence="1">Belongs to the DadA oxidoreductase family.</text>
</comment>
<dbReference type="GO" id="GO:0005737">
    <property type="term" value="C:cytoplasm"/>
    <property type="evidence" value="ECO:0007669"/>
    <property type="project" value="TreeGrafter"/>
</dbReference>
<dbReference type="Gene3D" id="3.50.50.60">
    <property type="entry name" value="FAD/NAD(P)-binding domain"/>
    <property type="match status" value="3"/>
</dbReference>
<dbReference type="EC" id="1.4.99.6" evidence="5"/>
<dbReference type="EMBL" id="CP001013">
    <property type="protein sequence ID" value="ACB35117.1"/>
    <property type="molecule type" value="Genomic_DNA"/>
</dbReference>
<dbReference type="STRING" id="395495.Lcho_2852"/>
<evidence type="ECO:0000259" key="4">
    <source>
        <dbReference type="Pfam" id="PF01266"/>
    </source>
</evidence>
<dbReference type="SUPFAM" id="SSF51905">
    <property type="entry name" value="FAD/NAD(P)-binding domain"/>
    <property type="match status" value="1"/>
</dbReference>
<dbReference type="InterPro" id="IPR006076">
    <property type="entry name" value="FAD-dep_OxRdtase"/>
</dbReference>
<evidence type="ECO:0000256" key="1">
    <source>
        <dbReference type="ARBA" id="ARBA00009410"/>
    </source>
</evidence>
<organism evidence="5 6">
    <name type="scientific">Leptothrix cholodnii (strain ATCC 51168 / LMG 8142 / SP-6)</name>
    <name type="common">Leptothrix discophora (strain SP-6)</name>
    <dbReference type="NCBI Taxonomy" id="395495"/>
    <lineage>
        <taxon>Bacteria</taxon>
        <taxon>Pseudomonadati</taxon>
        <taxon>Pseudomonadota</taxon>
        <taxon>Betaproteobacteria</taxon>
        <taxon>Burkholderiales</taxon>
        <taxon>Sphaerotilaceae</taxon>
        <taxon>Leptothrix</taxon>
    </lineage>
</organism>
<dbReference type="Pfam" id="PF01266">
    <property type="entry name" value="DAO"/>
    <property type="match status" value="1"/>
</dbReference>
<keyword evidence="2 5" id="KW-0560">Oxidoreductase</keyword>
<dbReference type="PANTHER" id="PTHR13847:SF280">
    <property type="entry name" value="D-AMINO ACID DEHYDROGENASE"/>
    <property type="match status" value="1"/>
</dbReference>
<evidence type="ECO:0000256" key="2">
    <source>
        <dbReference type="ARBA" id="ARBA00023002"/>
    </source>
</evidence>